<organism evidence="2 3">
    <name type="scientific">Vibrio zhugei</name>
    <dbReference type="NCBI Taxonomy" id="2479546"/>
    <lineage>
        <taxon>Bacteria</taxon>
        <taxon>Pseudomonadati</taxon>
        <taxon>Pseudomonadota</taxon>
        <taxon>Gammaproteobacteria</taxon>
        <taxon>Vibrionales</taxon>
        <taxon>Vibrionaceae</taxon>
        <taxon>Vibrio</taxon>
    </lineage>
</organism>
<evidence type="ECO:0000259" key="1">
    <source>
        <dbReference type="Pfam" id="PF13936"/>
    </source>
</evidence>
<proteinExistence type="predicted"/>
<feature type="domain" description="Transposase IS30-like HTH" evidence="1">
    <location>
        <begin position="4"/>
        <end position="46"/>
    </location>
</feature>
<dbReference type="Proteomes" id="UP001595384">
    <property type="component" value="Unassembled WGS sequence"/>
</dbReference>
<keyword evidence="3" id="KW-1185">Reference proteome</keyword>
<dbReference type="RefSeq" id="WP_241967712.1">
    <property type="nucleotide sequence ID" value="NZ_AP024911.1"/>
</dbReference>
<dbReference type="InterPro" id="IPR025246">
    <property type="entry name" value="IS30-like_HTH"/>
</dbReference>
<dbReference type="EMBL" id="JBHRSE010000089">
    <property type="protein sequence ID" value="MFC3024822.1"/>
    <property type="molecule type" value="Genomic_DNA"/>
</dbReference>
<protein>
    <submittedName>
        <fullName evidence="2">Helix-turn-helix domain-containing protein</fullName>
    </submittedName>
</protein>
<gene>
    <name evidence="2" type="ORF">ACFODT_13450</name>
</gene>
<reference evidence="3" key="1">
    <citation type="journal article" date="2019" name="Int. J. Syst. Evol. Microbiol.">
        <title>The Global Catalogue of Microorganisms (GCM) 10K type strain sequencing project: providing services to taxonomists for standard genome sequencing and annotation.</title>
        <authorList>
            <consortium name="The Broad Institute Genomics Platform"/>
            <consortium name="The Broad Institute Genome Sequencing Center for Infectious Disease"/>
            <person name="Wu L."/>
            <person name="Ma J."/>
        </authorList>
    </citation>
    <scope>NUCLEOTIDE SEQUENCE [LARGE SCALE GENOMIC DNA]</scope>
    <source>
        <strain evidence="3">KCTC 62784</strain>
    </source>
</reference>
<dbReference type="Gene3D" id="1.10.10.60">
    <property type="entry name" value="Homeodomain-like"/>
    <property type="match status" value="1"/>
</dbReference>
<evidence type="ECO:0000313" key="3">
    <source>
        <dbReference type="Proteomes" id="UP001595384"/>
    </source>
</evidence>
<comment type="caution">
    <text evidence="2">The sequence shown here is derived from an EMBL/GenBank/DDBJ whole genome shotgun (WGS) entry which is preliminary data.</text>
</comment>
<name>A0ABV7C9R6_9VIBR</name>
<dbReference type="Pfam" id="PF13936">
    <property type="entry name" value="HTH_38"/>
    <property type="match status" value="1"/>
</dbReference>
<accession>A0ABV7C9R6</accession>
<sequence>MKYYRQLTDGRIHQISALLKRGISVSEIAKTVCCRLSTLYQELKRGSKGSHYCPSEAQVFSINKMHISA</sequence>
<evidence type="ECO:0000313" key="2">
    <source>
        <dbReference type="EMBL" id="MFC3024822.1"/>
    </source>
</evidence>